<keyword evidence="2 6" id="KW-0227">DNA damage</keyword>
<keyword evidence="1 6" id="KW-0132">Cell division</keyword>
<dbReference type="InterPro" id="IPR004596">
    <property type="entry name" value="Cell_div_suppressor_SulA"/>
</dbReference>
<dbReference type="InterPro" id="IPR050356">
    <property type="entry name" value="SulA_CellDiv_inhibitor"/>
</dbReference>
<evidence type="ECO:0000313" key="7">
    <source>
        <dbReference type="EMBL" id="CAQ84833.1"/>
    </source>
</evidence>
<evidence type="ECO:0000313" key="8">
    <source>
        <dbReference type="Proteomes" id="UP000002747"/>
    </source>
</evidence>
<reference evidence="7 8" key="1">
    <citation type="journal article" date="2009" name="BMC Genomics">
        <title>Comparative genomics of the emerging human pathogen Photorhabdus asymbiotica with the insect pathogen Photorhabdus luminescens.</title>
        <authorList>
            <person name="Wilkinson P."/>
            <person name="Waterfield N.R."/>
            <person name="Crossman L."/>
            <person name="Corton C."/>
            <person name="Sanchez-Contreras M."/>
            <person name="Vlisidou I."/>
            <person name="Barron A."/>
            <person name="Bignell A."/>
            <person name="Clark L."/>
            <person name="Ormond D."/>
            <person name="Mayho M."/>
            <person name="Bason N."/>
            <person name="Smith F."/>
            <person name="Simmonds M."/>
            <person name="Churcher C."/>
            <person name="Harris D."/>
            <person name="Thompson N.R."/>
            <person name="Quail M."/>
            <person name="Parkhill J."/>
            <person name="ffrench-Constant R.H."/>
        </authorList>
    </citation>
    <scope>NUCLEOTIDE SEQUENCE [LARGE SCALE GENOMIC DNA]</scope>
    <source>
        <strain evidence="8">ATCC 43949 / 3105-77</strain>
    </source>
</reference>
<evidence type="ECO:0000256" key="1">
    <source>
        <dbReference type="ARBA" id="ARBA00022618"/>
    </source>
</evidence>
<dbReference type="NCBIfam" id="TIGR00623">
    <property type="entry name" value="SOS_SulA_coli"/>
    <property type="match status" value="1"/>
</dbReference>
<keyword evidence="4 6" id="KW-0742">SOS response</keyword>
<organism evidence="7 8">
    <name type="scientific">Photorhabdus asymbiotica subsp. asymbiotica (strain ATCC 43949 / 3105-77)</name>
    <name type="common">Xenorhabdus luminescens (strain 2)</name>
    <dbReference type="NCBI Taxonomy" id="553480"/>
    <lineage>
        <taxon>Bacteria</taxon>
        <taxon>Pseudomonadati</taxon>
        <taxon>Pseudomonadota</taxon>
        <taxon>Gammaproteobacteria</taxon>
        <taxon>Enterobacterales</taxon>
        <taxon>Morganellaceae</taxon>
        <taxon>Photorhabdus</taxon>
    </lineage>
</organism>
<feature type="region of interest" description="Lon protease binding" evidence="6">
    <location>
        <begin position="185"/>
        <end position="192"/>
    </location>
</feature>
<dbReference type="STRING" id="291112.PAU_02743"/>
<evidence type="ECO:0000256" key="2">
    <source>
        <dbReference type="ARBA" id="ARBA00022763"/>
    </source>
</evidence>
<name>C7BPQ1_PHOAA</name>
<evidence type="ECO:0000256" key="5">
    <source>
        <dbReference type="ARBA" id="ARBA00023306"/>
    </source>
</evidence>
<dbReference type="AlphaFoldDB" id="C7BPQ1"/>
<comment type="similarity">
    <text evidence="6">Belongs to the SulA family.</text>
</comment>
<dbReference type="SUPFAM" id="SSF52540">
    <property type="entry name" value="P-loop containing nucleoside triphosphate hydrolases"/>
    <property type="match status" value="1"/>
</dbReference>
<comment type="PTM">
    <text evidence="6">Is rapidly cleaved and degraded by the Lon protease once DNA damage is repaired.</text>
</comment>
<dbReference type="GO" id="GO:0009432">
    <property type="term" value="P:SOS response"/>
    <property type="evidence" value="ECO:0007669"/>
    <property type="project" value="UniProtKB-UniRule"/>
</dbReference>
<keyword evidence="5 6" id="KW-0131">Cell cycle</keyword>
<dbReference type="eggNOG" id="COG5404">
    <property type="taxonomic scope" value="Bacteria"/>
</dbReference>
<dbReference type="InterPro" id="IPR027417">
    <property type="entry name" value="P-loop_NTPase"/>
</dbReference>
<protein>
    <recommendedName>
        <fullName evidence="6">Cell division inhibitor SulA</fullName>
    </recommendedName>
</protein>
<dbReference type="GO" id="GO:0051782">
    <property type="term" value="P:negative regulation of cell division"/>
    <property type="evidence" value="ECO:0007669"/>
    <property type="project" value="UniProtKB-UniRule"/>
</dbReference>
<dbReference type="PANTHER" id="PTHR35369:SF4">
    <property type="entry name" value="CELL DIVISION INHIBITOR SULA"/>
    <property type="match status" value="1"/>
</dbReference>
<dbReference type="KEGG" id="pay:PAU_02743"/>
<comment type="induction">
    <text evidence="6">By DNA damage, as part of the SOS response.</text>
</comment>
<dbReference type="PANTHER" id="PTHR35369">
    <property type="entry name" value="BLR3025 PROTEIN-RELATED"/>
    <property type="match status" value="1"/>
</dbReference>
<dbReference type="Proteomes" id="UP000002747">
    <property type="component" value="Chromosome"/>
</dbReference>
<proteinExistence type="evidence at transcript level"/>
<dbReference type="GO" id="GO:0006281">
    <property type="term" value="P:DNA repair"/>
    <property type="evidence" value="ECO:0007669"/>
    <property type="project" value="TreeGrafter"/>
</dbReference>
<dbReference type="NCBIfam" id="NF007892">
    <property type="entry name" value="PRK10595.1"/>
    <property type="match status" value="1"/>
</dbReference>
<gene>
    <name evidence="6 7" type="primary">sulA</name>
    <name evidence="7" type="ordered locus">PAU_02743</name>
</gene>
<accession>C7BPQ1</accession>
<dbReference type="Pfam" id="PF03846">
    <property type="entry name" value="SulA"/>
    <property type="match status" value="1"/>
</dbReference>
<sequence length="192" mass="21739">MILAQHEDTVCLYSYLARFIMGIQLSWIYPSKHQSTERQSSLFTQDNSVGSGGIVSELIYSDNQSVINHILLPLLRKSGNESRWLLWVSPHKKLSRQWLINSGLPLDKIVQLNHINSITTVDAMERALASGNYSLVLGWLPKVSERDTVRLKFAARKGNALGFIMHPQNANKGTDCTEPQPNLPKIHSIYYH</sequence>
<comment type="subunit">
    <text evidence="6">Interacts with FtsZ.</text>
</comment>
<keyword evidence="3 6" id="KW-0717">Septation</keyword>
<dbReference type="EMBL" id="FM162591">
    <property type="protein sequence ID" value="CAQ84833.1"/>
    <property type="molecule type" value="Genomic_DNA"/>
</dbReference>
<evidence type="ECO:0000256" key="3">
    <source>
        <dbReference type="ARBA" id="ARBA00023210"/>
    </source>
</evidence>
<evidence type="ECO:0000256" key="4">
    <source>
        <dbReference type="ARBA" id="ARBA00023236"/>
    </source>
</evidence>
<feature type="region of interest" description="FtsZ binding" evidence="6">
    <location>
        <begin position="127"/>
        <end position="133"/>
    </location>
</feature>
<dbReference type="InterPro" id="IPR047696">
    <property type="entry name" value="SulA_enterobact"/>
</dbReference>
<dbReference type="PIRSF" id="PIRSF003093">
    <property type="entry name" value="SulA"/>
    <property type="match status" value="1"/>
</dbReference>
<comment type="function">
    <text evidence="6">Component of the SOS system and an inhibitor of cell division. Accumulation of SulA causes rapid cessation of cell division and the appearance of long, non-septate filaments. In the presence of GTP, binds a polymerization-competent form of FtsZ in a 1:1 ratio, thus inhibiting FtsZ polymerization and therefore preventing it from participating in the assembly of the Z ring. This mechanism prevents the premature segregation of damaged DNA to daughter cells during cell division.</text>
</comment>
<feature type="site" description="Essential for degradation by Lon protease" evidence="6">
    <location>
        <position position="192"/>
    </location>
</feature>
<dbReference type="GO" id="GO:0000917">
    <property type="term" value="P:division septum assembly"/>
    <property type="evidence" value="ECO:0007669"/>
    <property type="project" value="UniProtKB-KW"/>
</dbReference>
<dbReference type="HAMAP" id="MF_01179">
    <property type="entry name" value="SulA"/>
    <property type="match status" value="1"/>
</dbReference>
<dbReference type="Gene3D" id="3.40.50.300">
    <property type="entry name" value="P-loop containing nucleotide triphosphate hydrolases"/>
    <property type="match status" value="1"/>
</dbReference>
<evidence type="ECO:0000256" key="6">
    <source>
        <dbReference type="HAMAP-Rule" id="MF_01179"/>
    </source>
</evidence>